<dbReference type="OrthoDB" id="417697at2759"/>
<name>A0A401SFP6_CHIPU</name>
<keyword evidence="8" id="KW-1185">Reference proteome</keyword>
<evidence type="ECO:0000256" key="5">
    <source>
        <dbReference type="PIRNR" id="PIRNR037755"/>
    </source>
</evidence>
<evidence type="ECO:0000259" key="6">
    <source>
        <dbReference type="Pfam" id="PF08242"/>
    </source>
</evidence>
<accession>A0A401SFP6</accession>
<keyword evidence="4" id="KW-0819">tRNA processing</keyword>
<dbReference type="AlphaFoldDB" id="A0A401SFP6"/>
<dbReference type="GO" id="GO:0008033">
    <property type="term" value="P:tRNA processing"/>
    <property type="evidence" value="ECO:0007669"/>
    <property type="project" value="UniProtKB-KW"/>
</dbReference>
<comment type="similarity">
    <text evidence="1 5">Belongs to the methyltransferase superfamily. METL family.</text>
</comment>
<proteinExistence type="inferred from homology"/>
<dbReference type="Pfam" id="PF08242">
    <property type="entry name" value="Methyltransf_12"/>
    <property type="match status" value="1"/>
</dbReference>
<dbReference type="Gene3D" id="3.40.50.150">
    <property type="entry name" value="Vaccinia Virus protein VP39"/>
    <property type="match status" value="1"/>
</dbReference>
<organism evidence="7 8">
    <name type="scientific">Chiloscyllium punctatum</name>
    <name type="common">Brownbanded bambooshark</name>
    <name type="synonym">Hemiscyllium punctatum</name>
    <dbReference type="NCBI Taxonomy" id="137246"/>
    <lineage>
        <taxon>Eukaryota</taxon>
        <taxon>Metazoa</taxon>
        <taxon>Chordata</taxon>
        <taxon>Craniata</taxon>
        <taxon>Vertebrata</taxon>
        <taxon>Chondrichthyes</taxon>
        <taxon>Elasmobranchii</taxon>
        <taxon>Galeomorphii</taxon>
        <taxon>Galeoidea</taxon>
        <taxon>Orectolobiformes</taxon>
        <taxon>Hemiscylliidae</taxon>
        <taxon>Chiloscyllium</taxon>
    </lineage>
</organism>
<dbReference type="CDD" id="cd02440">
    <property type="entry name" value="AdoMet_MTases"/>
    <property type="match status" value="1"/>
</dbReference>
<dbReference type="STRING" id="137246.A0A401SFP6"/>
<dbReference type="EMBL" id="BEZZ01000239">
    <property type="protein sequence ID" value="GCC29205.1"/>
    <property type="molecule type" value="Genomic_DNA"/>
</dbReference>
<protein>
    <recommendedName>
        <fullName evidence="5">tRNA N(3)-cytidine methyltransferase</fullName>
        <ecNumber evidence="5">2.1.1.-</ecNumber>
    </recommendedName>
</protein>
<dbReference type="GO" id="GO:0052735">
    <property type="term" value="F:tRNA (cytidine-3-)-methyltransferase activity"/>
    <property type="evidence" value="ECO:0007669"/>
    <property type="project" value="TreeGrafter"/>
</dbReference>
<gene>
    <name evidence="7" type="ORF">chiPu_0007642</name>
</gene>
<dbReference type="SUPFAM" id="SSF53335">
    <property type="entry name" value="S-adenosyl-L-methionine-dependent methyltransferases"/>
    <property type="match status" value="1"/>
</dbReference>
<dbReference type="PIRSF" id="PIRSF037755">
    <property type="entry name" value="Mettl2_prd"/>
    <property type="match status" value="1"/>
</dbReference>
<dbReference type="InterPro" id="IPR029063">
    <property type="entry name" value="SAM-dependent_MTases_sf"/>
</dbReference>
<dbReference type="InterPro" id="IPR026113">
    <property type="entry name" value="METTL2/6/8-like"/>
</dbReference>
<evidence type="ECO:0000256" key="3">
    <source>
        <dbReference type="ARBA" id="ARBA00022679"/>
    </source>
</evidence>
<evidence type="ECO:0000256" key="2">
    <source>
        <dbReference type="ARBA" id="ARBA00022603"/>
    </source>
</evidence>
<comment type="caution">
    <text evidence="7">The sequence shown here is derived from an EMBL/GenBank/DDBJ whole genome shotgun (WGS) entry which is preliminary data.</text>
</comment>
<dbReference type="Proteomes" id="UP000287033">
    <property type="component" value="Unassembled WGS sequence"/>
</dbReference>
<dbReference type="InterPro" id="IPR013217">
    <property type="entry name" value="Methyltransf_12"/>
</dbReference>
<dbReference type="PANTHER" id="PTHR22809:SF3">
    <property type="entry name" value="TRNA N(3)-METHYLCYTIDINE METHYLTRANSFERASE"/>
    <property type="match status" value="1"/>
</dbReference>
<keyword evidence="2 5" id="KW-0489">Methyltransferase</keyword>
<sequence length="424" mass="49597">MLTKGQHDLIRYICIPWNGHYINMKRRSQVGLIHTLHLALLRKLGLQCKFQSGRRPTAPLGSRILSDPSKVYEHNMWDHIQWTSEQEELARQKAEENSSIKVSMEDQVQYDKDASVYWDKFYRAHQNKFFKDRRWLFQEFPELFPNRAFDGNEGVEESTQNSASLGQAKLDCFNKTCDKQNIADTVQKENPVKQTKSGKNLEYMKQDKRRTDMWKNPEYFPGIDFNFRIFEVGCGAGNSVFPVLDEICDPRPFLYCCDFSECAVELVKSHPSYNPTRCYAFVHDLCNEAGATYPFPDGSIDIILLVFVLSSIHPKRMQNVVNRLSKLLKPGGMILFRDYGRYDMTQLRLKKGRCLFGNFYVRGDGTCVYFFTKEEISNIFISAGLKEVQNLMDRRLQVNRKKRIAMHRVWVQCKYLKPSVNYLR</sequence>
<dbReference type="GO" id="GO:0032259">
    <property type="term" value="P:methylation"/>
    <property type="evidence" value="ECO:0007669"/>
    <property type="project" value="UniProtKB-KW"/>
</dbReference>
<dbReference type="OMA" id="PDRMQSV"/>
<evidence type="ECO:0000313" key="7">
    <source>
        <dbReference type="EMBL" id="GCC29205.1"/>
    </source>
</evidence>
<comment type="function">
    <text evidence="5">S-adenosyl-L-methionine-dependent methyltransferase.</text>
</comment>
<keyword evidence="3 5" id="KW-0808">Transferase</keyword>
<dbReference type="PANTHER" id="PTHR22809">
    <property type="entry name" value="METHYLTRANSFERASE-RELATED"/>
    <property type="match status" value="1"/>
</dbReference>
<evidence type="ECO:0000256" key="1">
    <source>
        <dbReference type="ARBA" id="ARBA00009725"/>
    </source>
</evidence>
<evidence type="ECO:0000256" key="4">
    <source>
        <dbReference type="ARBA" id="ARBA00022694"/>
    </source>
</evidence>
<reference evidence="7 8" key="1">
    <citation type="journal article" date="2018" name="Nat. Ecol. Evol.">
        <title>Shark genomes provide insights into elasmobranch evolution and the origin of vertebrates.</title>
        <authorList>
            <person name="Hara Y"/>
            <person name="Yamaguchi K"/>
            <person name="Onimaru K"/>
            <person name="Kadota M"/>
            <person name="Koyanagi M"/>
            <person name="Keeley SD"/>
            <person name="Tatsumi K"/>
            <person name="Tanaka K"/>
            <person name="Motone F"/>
            <person name="Kageyama Y"/>
            <person name="Nozu R"/>
            <person name="Adachi N"/>
            <person name="Nishimura O"/>
            <person name="Nakagawa R"/>
            <person name="Tanegashima C"/>
            <person name="Kiyatake I"/>
            <person name="Matsumoto R"/>
            <person name="Murakumo K"/>
            <person name="Nishida K"/>
            <person name="Terakita A"/>
            <person name="Kuratani S"/>
            <person name="Sato K"/>
            <person name="Hyodo S Kuraku.S."/>
        </authorList>
    </citation>
    <scope>NUCLEOTIDE SEQUENCE [LARGE SCALE GENOMIC DNA]</scope>
</reference>
<dbReference type="EC" id="2.1.1.-" evidence="5"/>
<feature type="domain" description="Methyltransferase type 12" evidence="6">
    <location>
        <begin position="231"/>
        <end position="334"/>
    </location>
</feature>
<evidence type="ECO:0000313" key="8">
    <source>
        <dbReference type="Proteomes" id="UP000287033"/>
    </source>
</evidence>